<name>A0ABP6L7S3_9ACTN</name>
<dbReference type="InterPro" id="IPR016166">
    <property type="entry name" value="FAD-bd_PCMH"/>
</dbReference>
<comment type="cofactor">
    <cofactor evidence="1">
        <name>FAD</name>
        <dbReference type="ChEBI" id="CHEBI:57692"/>
    </cofactor>
</comment>
<dbReference type="Gene3D" id="3.30.465.10">
    <property type="match status" value="1"/>
</dbReference>
<dbReference type="InterPro" id="IPR016169">
    <property type="entry name" value="FAD-bd_PCMH_sub2"/>
</dbReference>
<organism evidence="7 8">
    <name type="scientific">Gordonia defluvii</name>
    <dbReference type="NCBI Taxonomy" id="283718"/>
    <lineage>
        <taxon>Bacteria</taxon>
        <taxon>Bacillati</taxon>
        <taxon>Actinomycetota</taxon>
        <taxon>Actinomycetes</taxon>
        <taxon>Mycobacteriales</taxon>
        <taxon>Gordoniaceae</taxon>
        <taxon>Gordonia</taxon>
    </lineage>
</organism>
<sequence>MTTDFDPAGLAATDLDPVDPASVDLAGLRRAVRGAVHAPGDPGYPTVGFNVTVVRRPAAVVDATSADDVAATVAFATARGLTVGIFTTGHGGTGVDGGSILVRTAAMDTCVVDPATRTARIGAGVRWQTVLDAAVPHGLAPLCGSAPGVGVVGFLSGGGIGPLVRTVGSSADYVRSITVVTGDGVVRTATAQDNPELFWGLRGGKSTLGLITEVVIELPQITEIYGGAVFFDGAEAAAVLRAWRDWAADLPTEASTSVALVNLPPLPEVPPMLAGRLTVSVRYASVADPATAAAAFAPMRAAAPALLDAVGPMPYAAIGAIHADPAEPMPVVESSGLLAALPDEALDHLVATVNSPVGPLLPGVELRQLGGAYAQDPPVRSALCHRDAAFNLHLVGMVPDEQAVPAVAGAIAAALAGVAPWSTGATLPNFVASDDPARIRRCYDDDTAAWLAALADQFDPKGVLRVGPVMRS</sequence>
<dbReference type="RefSeq" id="WP_290705078.1">
    <property type="nucleotide sequence ID" value="NZ_BAAAVS010000021.1"/>
</dbReference>
<dbReference type="EMBL" id="BAAAVS010000021">
    <property type="protein sequence ID" value="GAA3035356.1"/>
    <property type="molecule type" value="Genomic_DNA"/>
</dbReference>
<dbReference type="Pfam" id="PF01565">
    <property type="entry name" value="FAD_binding_4"/>
    <property type="match status" value="1"/>
</dbReference>
<dbReference type="Gene3D" id="3.30.43.10">
    <property type="entry name" value="Uridine Diphospho-n-acetylenolpyruvylglucosamine Reductase, domain 2"/>
    <property type="match status" value="1"/>
</dbReference>
<evidence type="ECO:0000313" key="7">
    <source>
        <dbReference type="EMBL" id="GAA3035356.1"/>
    </source>
</evidence>
<evidence type="ECO:0000256" key="5">
    <source>
        <dbReference type="ARBA" id="ARBA00023002"/>
    </source>
</evidence>
<protein>
    <submittedName>
        <fullName evidence="7">FAD-binding oxidoreductase</fullName>
    </submittedName>
</protein>
<dbReference type="PANTHER" id="PTHR42973">
    <property type="entry name" value="BINDING OXIDOREDUCTASE, PUTATIVE (AFU_ORTHOLOGUE AFUA_1G17690)-RELATED"/>
    <property type="match status" value="1"/>
</dbReference>
<dbReference type="InterPro" id="IPR006094">
    <property type="entry name" value="Oxid_FAD_bind_N"/>
</dbReference>
<proteinExistence type="inferred from homology"/>
<keyword evidence="8" id="KW-1185">Reference proteome</keyword>
<keyword evidence="4" id="KW-0274">FAD</keyword>
<reference evidence="8" key="1">
    <citation type="journal article" date="2019" name="Int. J. Syst. Evol. Microbiol.">
        <title>The Global Catalogue of Microorganisms (GCM) 10K type strain sequencing project: providing services to taxonomists for standard genome sequencing and annotation.</title>
        <authorList>
            <consortium name="The Broad Institute Genomics Platform"/>
            <consortium name="The Broad Institute Genome Sequencing Center for Infectious Disease"/>
            <person name="Wu L."/>
            <person name="Ma J."/>
        </authorList>
    </citation>
    <scope>NUCLEOTIDE SEQUENCE [LARGE SCALE GENOMIC DNA]</scope>
    <source>
        <strain evidence="8">JCM 14234</strain>
    </source>
</reference>
<dbReference type="SUPFAM" id="SSF56176">
    <property type="entry name" value="FAD-binding/transporter-associated domain-like"/>
    <property type="match status" value="1"/>
</dbReference>
<dbReference type="Gene3D" id="3.40.462.20">
    <property type="match status" value="1"/>
</dbReference>
<accession>A0ABP6L7S3</accession>
<evidence type="ECO:0000313" key="8">
    <source>
        <dbReference type="Proteomes" id="UP001501035"/>
    </source>
</evidence>
<evidence type="ECO:0000256" key="4">
    <source>
        <dbReference type="ARBA" id="ARBA00022827"/>
    </source>
</evidence>
<keyword evidence="5" id="KW-0560">Oxidoreductase</keyword>
<gene>
    <name evidence="7" type="ORF">GCM10010528_15190</name>
</gene>
<dbReference type="InterPro" id="IPR050416">
    <property type="entry name" value="FAD-linked_Oxidoreductase"/>
</dbReference>
<comment type="similarity">
    <text evidence="2">Belongs to the oxygen-dependent FAD-linked oxidoreductase family.</text>
</comment>
<keyword evidence="3" id="KW-0285">Flavoprotein</keyword>
<dbReference type="PROSITE" id="PS51387">
    <property type="entry name" value="FAD_PCMH"/>
    <property type="match status" value="1"/>
</dbReference>
<evidence type="ECO:0000256" key="1">
    <source>
        <dbReference type="ARBA" id="ARBA00001974"/>
    </source>
</evidence>
<comment type="caution">
    <text evidence="7">The sequence shown here is derived from an EMBL/GenBank/DDBJ whole genome shotgun (WGS) entry which is preliminary data.</text>
</comment>
<evidence type="ECO:0000259" key="6">
    <source>
        <dbReference type="PROSITE" id="PS51387"/>
    </source>
</evidence>
<dbReference type="PANTHER" id="PTHR42973:SF39">
    <property type="entry name" value="FAD-BINDING PCMH-TYPE DOMAIN-CONTAINING PROTEIN"/>
    <property type="match status" value="1"/>
</dbReference>
<evidence type="ECO:0000256" key="2">
    <source>
        <dbReference type="ARBA" id="ARBA00005466"/>
    </source>
</evidence>
<feature type="domain" description="FAD-binding PCMH-type" evidence="6">
    <location>
        <begin position="53"/>
        <end position="221"/>
    </location>
</feature>
<evidence type="ECO:0000256" key="3">
    <source>
        <dbReference type="ARBA" id="ARBA00022630"/>
    </source>
</evidence>
<dbReference type="InterPro" id="IPR036318">
    <property type="entry name" value="FAD-bd_PCMH-like_sf"/>
</dbReference>
<dbReference type="Proteomes" id="UP001501035">
    <property type="component" value="Unassembled WGS sequence"/>
</dbReference>
<dbReference type="InterPro" id="IPR016167">
    <property type="entry name" value="FAD-bd_PCMH_sub1"/>
</dbReference>